<evidence type="ECO:0000313" key="3">
    <source>
        <dbReference type="Proteomes" id="UP001266305"/>
    </source>
</evidence>
<feature type="region of interest" description="Disordered" evidence="1">
    <location>
        <begin position="1"/>
        <end position="227"/>
    </location>
</feature>
<evidence type="ECO:0000256" key="1">
    <source>
        <dbReference type="SAM" id="MobiDB-lite"/>
    </source>
</evidence>
<feature type="compositionally biased region" description="Pro residues" evidence="1">
    <location>
        <begin position="209"/>
        <end position="227"/>
    </location>
</feature>
<sequence>MMENTRTRVGTAPAPHLTFPPLFSAPPLQAPGPFKPLQASTQPVPGLKRGSSCLSPTSCSGHEIEAQTRGRRPHGPRRPRPELDRRARERLSSAEVQTQSGGGRSRGGRTGAPFVPAPGAWRGGAAALSEAGPPAPPRRPRPGPEPTSPARRRAQRRQRRPPPALTPAAPDGAPEARRVLDALLELHGHGCGGRGAHWHEDRGAEPQPRRPGPLVPPAPPRRPPAPE</sequence>
<name>A0ABQ9V8A8_SAGOE</name>
<proteinExistence type="predicted"/>
<feature type="compositionally biased region" description="Low complexity" evidence="1">
    <location>
        <begin position="117"/>
        <end position="132"/>
    </location>
</feature>
<feature type="compositionally biased region" description="Basic and acidic residues" evidence="1">
    <location>
        <begin position="174"/>
        <end position="188"/>
    </location>
</feature>
<accession>A0ABQ9V8A8</accession>
<feature type="compositionally biased region" description="Gly residues" evidence="1">
    <location>
        <begin position="100"/>
        <end position="110"/>
    </location>
</feature>
<evidence type="ECO:0008006" key="4">
    <source>
        <dbReference type="Google" id="ProtNLM"/>
    </source>
</evidence>
<evidence type="ECO:0000313" key="2">
    <source>
        <dbReference type="EMBL" id="KAK2105599.1"/>
    </source>
</evidence>
<dbReference type="Proteomes" id="UP001266305">
    <property type="component" value="Unassembled WGS sequence"/>
</dbReference>
<reference evidence="2 3" key="1">
    <citation type="submission" date="2023-05" db="EMBL/GenBank/DDBJ databases">
        <title>B98-5 Cell Line De Novo Hybrid Assembly: An Optical Mapping Approach.</title>
        <authorList>
            <person name="Kananen K."/>
            <person name="Auerbach J.A."/>
            <person name="Kautto E."/>
            <person name="Blachly J.S."/>
        </authorList>
    </citation>
    <scope>NUCLEOTIDE SEQUENCE [LARGE SCALE GENOMIC DNA]</scope>
    <source>
        <strain evidence="2">B95-8</strain>
        <tissue evidence="2">Cell line</tissue>
    </source>
</reference>
<feature type="compositionally biased region" description="Basic residues" evidence="1">
    <location>
        <begin position="69"/>
        <end position="78"/>
    </location>
</feature>
<feature type="compositionally biased region" description="Pro residues" evidence="1">
    <location>
        <begin position="133"/>
        <end position="147"/>
    </location>
</feature>
<dbReference type="EMBL" id="JASSZA010000007">
    <property type="protein sequence ID" value="KAK2105599.1"/>
    <property type="molecule type" value="Genomic_DNA"/>
</dbReference>
<feature type="compositionally biased region" description="Basic and acidic residues" evidence="1">
    <location>
        <begin position="79"/>
        <end position="92"/>
    </location>
</feature>
<gene>
    <name evidence="2" type="ORF">P7K49_015113</name>
</gene>
<comment type="caution">
    <text evidence="2">The sequence shown here is derived from an EMBL/GenBank/DDBJ whole genome shotgun (WGS) entry which is preliminary data.</text>
</comment>
<protein>
    <recommendedName>
        <fullName evidence="4">Basic proline-rich protein-like</fullName>
    </recommendedName>
</protein>
<keyword evidence="3" id="KW-1185">Reference proteome</keyword>
<feature type="compositionally biased region" description="Basic and acidic residues" evidence="1">
    <location>
        <begin position="197"/>
        <end position="208"/>
    </location>
</feature>
<organism evidence="2 3">
    <name type="scientific">Saguinus oedipus</name>
    <name type="common">Cotton-top tamarin</name>
    <name type="synonym">Oedipomidas oedipus</name>
    <dbReference type="NCBI Taxonomy" id="9490"/>
    <lineage>
        <taxon>Eukaryota</taxon>
        <taxon>Metazoa</taxon>
        <taxon>Chordata</taxon>
        <taxon>Craniata</taxon>
        <taxon>Vertebrata</taxon>
        <taxon>Euteleostomi</taxon>
        <taxon>Mammalia</taxon>
        <taxon>Eutheria</taxon>
        <taxon>Euarchontoglires</taxon>
        <taxon>Primates</taxon>
        <taxon>Haplorrhini</taxon>
        <taxon>Platyrrhini</taxon>
        <taxon>Cebidae</taxon>
        <taxon>Callitrichinae</taxon>
        <taxon>Saguinus</taxon>
    </lineage>
</organism>
<feature type="compositionally biased region" description="Basic residues" evidence="1">
    <location>
        <begin position="150"/>
        <end position="160"/>
    </location>
</feature>